<dbReference type="GO" id="GO:0042151">
    <property type="term" value="C:nematocyst"/>
    <property type="evidence" value="ECO:0007669"/>
    <property type="project" value="UniProtKB-SubCell"/>
</dbReference>
<evidence type="ECO:0000256" key="3">
    <source>
        <dbReference type="ARBA" id="ARBA00022537"/>
    </source>
</evidence>
<dbReference type="GO" id="GO:0006812">
    <property type="term" value="P:monoatomic cation transport"/>
    <property type="evidence" value="ECO:0007669"/>
    <property type="project" value="InterPro"/>
</dbReference>
<keyword evidence="7" id="KW-1185">Reference proteome</keyword>
<accession>A0A8C8RTB7</accession>
<keyword evidence="4" id="KW-1053">Target membrane</keyword>
<reference evidence="6" key="2">
    <citation type="submission" date="2025-09" db="UniProtKB">
        <authorList>
            <consortium name="Ensembl"/>
        </authorList>
    </citation>
    <scope>IDENTIFICATION</scope>
</reference>
<dbReference type="GO" id="GO:0046931">
    <property type="term" value="P:pore complex assembly"/>
    <property type="evidence" value="ECO:0007669"/>
    <property type="project" value="InterPro"/>
</dbReference>
<dbReference type="GO" id="GO:0046930">
    <property type="term" value="C:pore complex"/>
    <property type="evidence" value="ECO:0007669"/>
    <property type="project" value="InterPro"/>
</dbReference>
<dbReference type="Proteomes" id="UP000694393">
    <property type="component" value="Unplaced"/>
</dbReference>
<evidence type="ECO:0000256" key="5">
    <source>
        <dbReference type="ARBA" id="ARBA00023331"/>
    </source>
</evidence>
<keyword evidence="4" id="KW-0472">Membrane</keyword>
<keyword evidence="5" id="KW-0166">Nematocyst</keyword>
<dbReference type="GO" id="GO:0044218">
    <property type="term" value="C:other organism cell membrane"/>
    <property type="evidence" value="ECO:0007669"/>
    <property type="project" value="UniProtKB-KW"/>
</dbReference>
<protein>
    <submittedName>
        <fullName evidence="6">Uncharacterized protein</fullName>
    </submittedName>
</protein>
<evidence type="ECO:0000256" key="1">
    <source>
        <dbReference type="ARBA" id="ARBA00004175"/>
    </source>
</evidence>
<dbReference type="Ensembl" id="ENSPCET00000011058.1">
    <property type="protein sequence ID" value="ENSPCEP00000010701.1"/>
    <property type="gene ID" value="ENSPCEG00000008491.1"/>
</dbReference>
<dbReference type="GO" id="GO:0015267">
    <property type="term" value="F:channel activity"/>
    <property type="evidence" value="ECO:0007669"/>
    <property type="project" value="InterPro"/>
</dbReference>
<dbReference type="AlphaFoldDB" id="A0A8C8RTB7"/>
<evidence type="ECO:0000313" key="6">
    <source>
        <dbReference type="Ensembl" id="ENSPCEP00000010701.1"/>
    </source>
</evidence>
<reference evidence="6" key="1">
    <citation type="submission" date="2025-08" db="UniProtKB">
        <authorList>
            <consortium name="Ensembl"/>
        </authorList>
    </citation>
    <scope>IDENTIFICATION</scope>
</reference>
<dbReference type="PANTHER" id="PTHR40388:SF1">
    <property type="entry name" value="BRYOPORIN"/>
    <property type="match status" value="1"/>
</dbReference>
<comment type="subcellular location">
    <subcellularLocation>
        <location evidence="2">Nematocyst</location>
    </subcellularLocation>
    <subcellularLocation>
        <location evidence="1">Target cell membrane</location>
    </subcellularLocation>
</comment>
<dbReference type="GO" id="GO:0051715">
    <property type="term" value="P:cytolysis in another organism"/>
    <property type="evidence" value="ECO:0007669"/>
    <property type="project" value="InterPro"/>
</dbReference>
<name>A0A8C8RTB7_9SAUR</name>
<dbReference type="Gene3D" id="2.60.270.20">
    <property type="entry name" value="Cytolysin/lectin"/>
    <property type="match status" value="1"/>
</dbReference>
<dbReference type="InterPro" id="IPR009104">
    <property type="entry name" value="Anemon_actinoporin-like"/>
</dbReference>
<dbReference type="InterPro" id="IPR015926">
    <property type="entry name" value="Cytolysin/lectin"/>
</dbReference>
<evidence type="ECO:0000313" key="7">
    <source>
        <dbReference type="Proteomes" id="UP000694393"/>
    </source>
</evidence>
<sequence>MDPQAGMQILETYFDRRVEIEIFNRTKDVTLHSPRSYCFSGHSLLPPSPKILPGSNATCLFAKGRFSFRGSVGLLVYNSDAFTLAIMFSNPFDYILYHVKFAVEISPDKDHLGNLKEIYENMCNNNTPTNICSSLKKVKLDKYQETLVVTSRNIHVMATMSNAANAVIKVIVEDKGNPPANSNNPTY</sequence>
<evidence type="ECO:0000256" key="2">
    <source>
        <dbReference type="ARBA" id="ARBA00004532"/>
    </source>
</evidence>
<dbReference type="InterPro" id="IPR050677">
    <property type="entry name" value="Actinoporin_PFT"/>
</dbReference>
<dbReference type="PANTHER" id="PTHR40388">
    <property type="entry name" value="BRYOPORIN"/>
    <property type="match status" value="1"/>
</dbReference>
<keyword evidence="3" id="KW-1052">Target cell membrane</keyword>
<organism evidence="6 7">
    <name type="scientific">Pelusios castaneus</name>
    <name type="common">West African mud turtle</name>
    <dbReference type="NCBI Taxonomy" id="367368"/>
    <lineage>
        <taxon>Eukaryota</taxon>
        <taxon>Metazoa</taxon>
        <taxon>Chordata</taxon>
        <taxon>Craniata</taxon>
        <taxon>Vertebrata</taxon>
        <taxon>Euteleostomi</taxon>
        <taxon>Archelosauria</taxon>
        <taxon>Testudinata</taxon>
        <taxon>Testudines</taxon>
        <taxon>Pleurodira</taxon>
        <taxon>Pelomedusidae</taxon>
        <taxon>Pelusios</taxon>
    </lineage>
</organism>
<dbReference type="SUPFAM" id="SSF63724">
    <property type="entry name" value="Cytolysin/lectin"/>
    <property type="match status" value="1"/>
</dbReference>
<dbReference type="Pfam" id="PF06369">
    <property type="entry name" value="Anemone_cytotox"/>
    <property type="match status" value="1"/>
</dbReference>
<proteinExistence type="predicted"/>
<evidence type="ECO:0000256" key="4">
    <source>
        <dbReference type="ARBA" id="ARBA00023298"/>
    </source>
</evidence>